<dbReference type="PANTHER" id="PTHR13964">
    <property type="entry name" value="RBP-RELATED"/>
    <property type="match status" value="1"/>
</dbReference>
<evidence type="ECO:0000256" key="3">
    <source>
        <dbReference type="ARBA" id="ARBA00023125"/>
    </source>
</evidence>
<proteinExistence type="predicted"/>
<keyword evidence="4" id="KW-0010">Activator</keyword>
<evidence type="ECO:0000256" key="1">
    <source>
        <dbReference type="ARBA" id="ARBA00004123"/>
    </source>
</evidence>
<sequence length="654" mass="73885">MSQESLLEGPSSEHKTELNEENFLKELYLFMKSRDTPIERIPHLGFKQIDLFLMYKTVQKLGGYSQVTAHQLWKQVYNELGGNPRSTSAATCTRRHYEKLILPFEWHMRGKDDKDLPVPRQQKRSRLHSFPHEEEEDLRGAKRGMSYGLRHALASQDTHDFLVDSRMGVIPVPVHFQQYFHNHPSLPPYHPVTPMVQPPHTNLTPPISHIHPPQEKSDWPKQQLVLLRNLAKEYISSSGFAEPLNLSCKDGAADCLNQKPSSFTPTGSNSNKMPRFLNKVFPLYPAWNLPKDEVSDGTENEKGPNRSSPRHSPVTIQEPNVIDLSSTTYQNTSPATTPSVHMKAYNSMSLQNCRPNDSDSTYPMMQKEAERPSHPALSPFNMSNPILTSPKDPTGKMEIQIPLAVLQDLLNAKFRVGSQLLSSSPVSQPDKGQVIINEDTFEHKASLESIPQENGSRPLTLQVKERKCSLEEADHIKSSPKKKTNVASPSGRESHLDSYHVSLGIQAHDWESASECKKNLPHLNMPINNGAGSAAYRQMCSQDRDYEVQKPSTIRNIQIQDLMLDRNSSQAQLARMWLNPGSHVAEHEIKRPQATVYVNDTLHSRDPLSRHFQGMPLAIPERHSMLMVNPASPSLMPLTLEECLKLRRLISSSP</sequence>
<dbReference type="Pfam" id="PF01388">
    <property type="entry name" value="ARID"/>
    <property type="match status" value="1"/>
</dbReference>
<dbReference type="InterPro" id="IPR036431">
    <property type="entry name" value="ARID_dom_sf"/>
</dbReference>
<keyword evidence="5" id="KW-0804">Transcription</keyword>
<keyword evidence="2" id="KW-0805">Transcription regulation</keyword>
<dbReference type="OrthoDB" id="1938591at2759"/>
<keyword evidence="6" id="KW-0539">Nucleus</keyword>
<reference evidence="9" key="1">
    <citation type="submission" date="2025-08" db="UniProtKB">
        <authorList>
            <consortium name="Ensembl"/>
        </authorList>
    </citation>
    <scope>IDENTIFICATION</scope>
</reference>
<dbReference type="STRING" id="1676925.ENSPKIP00000017959"/>
<dbReference type="GeneTree" id="ENSGT00940000163584"/>
<dbReference type="InterPro" id="IPR001606">
    <property type="entry name" value="ARID_dom"/>
</dbReference>
<dbReference type="CDD" id="cd16869">
    <property type="entry name" value="ARID_ARID5"/>
    <property type="match status" value="1"/>
</dbReference>
<evidence type="ECO:0000259" key="8">
    <source>
        <dbReference type="PROSITE" id="PS51011"/>
    </source>
</evidence>
<organism evidence="9 10">
    <name type="scientific">Paramormyrops kingsleyae</name>
    <dbReference type="NCBI Taxonomy" id="1676925"/>
    <lineage>
        <taxon>Eukaryota</taxon>
        <taxon>Metazoa</taxon>
        <taxon>Chordata</taxon>
        <taxon>Craniata</taxon>
        <taxon>Vertebrata</taxon>
        <taxon>Euteleostomi</taxon>
        <taxon>Actinopterygii</taxon>
        <taxon>Neopterygii</taxon>
        <taxon>Teleostei</taxon>
        <taxon>Osteoglossocephala</taxon>
        <taxon>Osteoglossomorpha</taxon>
        <taxon>Osteoglossiformes</taxon>
        <taxon>Mormyridae</taxon>
        <taxon>Paramormyrops</taxon>
    </lineage>
</organism>
<evidence type="ECO:0000256" key="5">
    <source>
        <dbReference type="ARBA" id="ARBA00023163"/>
    </source>
</evidence>
<evidence type="ECO:0000313" key="10">
    <source>
        <dbReference type="Proteomes" id="UP000261540"/>
    </source>
</evidence>
<evidence type="ECO:0000256" key="2">
    <source>
        <dbReference type="ARBA" id="ARBA00023015"/>
    </source>
</evidence>
<evidence type="ECO:0000313" key="9">
    <source>
        <dbReference type="Ensembl" id="ENSPKIP00000017959.1"/>
    </source>
</evidence>
<dbReference type="Gene3D" id="1.10.150.60">
    <property type="entry name" value="ARID DNA-binding domain"/>
    <property type="match status" value="1"/>
</dbReference>
<dbReference type="AlphaFoldDB" id="A0A3B3RHQ7"/>
<dbReference type="RefSeq" id="XP_023673691.1">
    <property type="nucleotide sequence ID" value="XM_023817923.2"/>
</dbReference>
<dbReference type="GO" id="GO:0006357">
    <property type="term" value="P:regulation of transcription by RNA polymerase II"/>
    <property type="evidence" value="ECO:0007669"/>
    <property type="project" value="TreeGrafter"/>
</dbReference>
<dbReference type="CTD" id="572528"/>
<dbReference type="PROSITE" id="PS51011">
    <property type="entry name" value="ARID"/>
    <property type="match status" value="1"/>
</dbReference>
<feature type="compositionally biased region" description="Basic and acidic residues" evidence="7">
    <location>
        <begin position="291"/>
        <end position="304"/>
    </location>
</feature>
<dbReference type="KEGG" id="pki:111847065"/>
<dbReference type="SMART" id="SM00501">
    <property type="entry name" value="BRIGHT"/>
    <property type="match status" value="1"/>
</dbReference>
<dbReference type="GO" id="GO:0005634">
    <property type="term" value="C:nucleus"/>
    <property type="evidence" value="ECO:0007669"/>
    <property type="project" value="UniProtKB-SubCell"/>
</dbReference>
<feature type="domain" description="ARID" evidence="8">
    <location>
        <begin position="17"/>
        <end position="109"/>
    </location>
</feature>
<dbReference type="InterPro" id="IPR051232">
    <property type="entry name" value="ARID/SWI1_ChromRemod"/>
</dbReference>
<dbReference type="GeneID" id="111847065"/>
<name>A0A3B3RHQ7_9TELE</name>
<dbReference type="GO" id="GO:0000976">
    <property type="term" value="F:transcription cis-regulatory region binding"/>
    <property type="evidence" value="ECO:0007669"/>
    <property type="project" value="TreeGrafter"/>
</dbReference>
<comment type="subcellular location">
    <subcellularLocation>
        <location evidence="1">Nucleus</location>
    </subcellularLocation>
</comment>
<evidence type="ECO:0000256" key="4">
    <source>
        <dbReference type="ARBA" id="ARBA00023159"/>
    </source>
</evidence>
<protein>
    <submittedName>
        <fullName evidence="9">Uncharacterized LOC111847065</fullName>
    </submittedName>
</protein>
<keyword evidence="10" id="KW-1185">Reference proteome</keyword>
<dbReference type="SMART" id="SM01014">
    <property type="entry name" value="ARID"/>
    <property type="match status" value="1"/>
</dbReference>
<feature type="region of interest" description="Disordered" evidence="7">
    <location>
        <begin position="112"/>
        <end position="139"/>
    </location>
</feature>
<keyword evidence="3" id="KW-0238">DNA-binding</keyword>
<dbReference type="Ensembl" id="ENSPKIT00000042482.1">
    <property type="protein sequence ID" value="ENSPKIP00000017959.1"/>
    <property type="gene ID" value="ENSPKIG00000003676.1"/>
</dbReference>
<feature type="region of interest" description="Disordered" evidence="7">
    <location>
        <begin position="291"/>
        <end position="316"/>
    </location>
</feature>
<accession>A0A3B3RHQ7</accession>
<feature type="region of interest" description="Disordered" evidence="7">
    <location>
        <begin position="472"/>
        <end position="494"/>
    </location>
</feature>
<dbReference type="Proteomes" id="UP000261540">
    <property type="component" value="Unplaced"/>
</dbReference>
<dbReference type="FunFam" id="1.10.150.60:FF:000004">
    <property type="entry name" value="AT-rich interactive domain-containing protein 5B"/>
    <property type="match status" value="1"/>
</dbReference>
<reference evidence="9" key="2">
    <citation type="submission" date="2025-09" db="UniProtKB">
        <authorList>
            <consortium name="Ensembl"/>
        </authorList>
    </citation>
    <scope>IDENTIFICATION</scope>
</reference>
<dbReference type="SUPFAM" id="SSF46774">
    <property type="entry name" value="ARID-like"/>
    <property type="match status" value="1"/>
</dbReference>
<dbReference type="PANTHER" id="PTHR13964:SF44">
    <property type="entry name" value="ARID DOMAIN-CONTAINING PROTEIN"/>
    <property type="match status" value="1"/>
</dbReference>
<evidence type="ECO:0000256" key="6">
    <source>
        <dbReference type="ARBA" id="ARBA00023242"/>
    </source>
</evidence>
<evidence type="ECO:0000256" key="7">
    <source>
        <dbReference type="SAM" id="MobiDB-lite"/>
    </source>
</evidence>